<evidence type="ECO:0000256" key="5">
    <source>
        <dbReference type="ARBA" id="ARBA00023136"/>
    </source>
</evidence>
<dbReference type="GO" id="GO:0005384">
    <property type="term" value="F:manganese ion transmembrane transporter activity"/>
    <property type="evidence" value="ECO:0007669"/>
    <property type="project" value="InterPro"/>
</dbReference>
<evidence type="ECO:0000256" key="4">
    <source>
        <dbReference type="ARBA" id="ARBA00022989"/>
    </source>
</evidence>
<keyword evidence="5 6" id="KW-0472">Membrane</keyword>
<comment type="similarity">
    <text evidence="2">Belongs to the CCC1 family.</text>
</comment>
<protein>
    <recommendedName>
        <fullName evidence="8">VIT family protein</fullName>
    </recommendedName>
</protein>
<accession>A0A7S2W1U3</accession>
<dbReference type="GO" id="GO:0012505">
    <property type="term" value="C:endomembrane system"/>
    <property type="evidence" value="ECO:0007669"/>
    <property type="project" value="UniProtKB-SubCell"/>
</dbReference>
<gene>
    <name evidence="7" type="ORF">RMAR1173_LOCUS1728</name>
</gene>
<keyword evidence="4 6" id="KW-1133">Transmembrane helix</keyword>
<evidence type="ECO:0000256" key="2">
    <source>
        <dbReference type="ARBA" id="ARBA00007049"/>
    </source>
</evidence>
<dbReference type="InterPro" id="IPR008217">
    <property type="entry name" value="Ccc1_fam"/>
</dbReference>
<name>A0A7S2W1U3_9STRA</name>
<evidence type="ECO:0000313" key="7">
    <source>
        <dbReference type="EMBL" id="CAD9663389.1"/>
    </source>
</evidence>
<comment type="subcellular location">
    <subcellularLocation>
        <location evidence="1">Endomembrane system</location>
        <topology evidence="1">Multi-pass membrane protein</topology>
    </subcellularLocation>
</comment>
<proteinExistence type="inferred from homology"/>
<dbReference type="AlphaFoldDB" id="A0A7S2W1U3"/>
<evidence type="ECO:0008006" key="8">
    <source>
        <dbReference type="Google" id="ProtNLM"/>
    </source>
</evidence>
<organism evidence="7">
    <name type="scientific">Rhizochromulina marina</name>
    <dbReference type="NCBI Taxonomy" id="1034831"/>
    <lineage>
        <taxon>Eukaryota</taxon>
        <taxon>Sar</taxon>
        <taxon>Stramenopiles</taxon>
        <taxon>Ochrophyta</taxon>
        <taxon>Dictyochophyceae</taxon>
        <taxon>Rhizochromulinales</taxon>
        <taxon>Rhizochromulina</taxon>
    </lineage>
</organism>
<reference evidence="7" key="1">
    <citation type="submission" date="2021-01" db="EMBL/GenBank/DDBJ databases">
        <authorList>
            <person name="Corre E."/>
            <person name="Pelletier E."/>
            <person name="Niang G."/>
            <person name="Scheremetjew M."/>
            <person name="Finn R."/>
            <person name="Kale V."/>
            <person name="Holt S."/>
            <person name="Cochrane G."/>
            <person name="Meng A."/>
            <person name="Brown T."/>
            <person name="Cohen L."/>
        </authorList>
    </citation>
    <scope>NUCLEOTIDE SEQUENCE</scope>
    <source>
        <strain evidence="7">CCMP1243</strain>
    </source>
</reference>
<dbReference type="GO" id="GO:0030026">
    <property type="term" value="P:intracellular manganese ion homeostasis"/>
    <property type="evidence" value="ECO:0007669"/>
    <property type="project" value="InterPro"/>
</dbReference>
<dbReference type="Pfam" id="PF01988">
    <property type="entry name" value="VIT1"/>
    <property type="match status" value="1"/>
</dbReference>
<dbReference type="PANTHER" id="PTHR31851">
    <property type="entry name" value="FE(2+)/MN(2+) TRANSPORTER PCL1"/>
    <property type="match status" value="1"/>
</dbReference>
<evidence type="ECO:0000256" key="1">
    <source>
        <dbReference type="ARBA" id="ARBA00004127"/>
    </source>
</evidence>
<evidence type="ECO:0000256" key="3">
    <source>
        <dbReference type="ARBA" id="ARBA00022692"/>
    </source>
</evidence>
<keyword evidence="3 6" id="KW-0812">Transmembrane</keyword>
<dbReference type="EMBL" id="HBHJ01002725">
    <property type="protein sequence ID" value="CAD9663389.1"/>
    <property type="molecule type" value="Transcribed_RNA"/>
</dbReference>
<feature type="transmembrane region" description="Helical" evidence="6">
    <location>
        <begin position="219"/>
        <end position="239"/>
    </location>
</feature>
<evidence type="ECO:0000256" key="6">
    <source>
        <dbReference type="SAM" id="Phobius"/>
    </source>
</evidence>
<feature type="transmembrane region" description="Helical" evidence="6">
    <location>
        <begin position="193"/>
        <end position="213"/>
    </location>
</feature>
<feature type="transmembrane region" description="Helical" evidence="6">
    <location>
        <begin position="251"/>
        <end position="273"/>
    </location>
</feature>
<sequence>MSQLKQREGPISPSRDLGLAREAYAVGDVELMVAAHDKAHGADEKHAGEAGEFIKSLVFGGLDGIITTFAIVSAALGANLGYKTVVVMGLANLIADAISMGLGDALSEKAELDYTMREYRREQWEFDENQEGEVREMIELYMAKGIAQEDAEEILQRMVKYREFFLSHMMNVELGLLTPDGDEDPWKKGGVTFLAFIIFGSIPLISYIGFAAVPGNTPAALFGYCIVFTGAAIFVLGVVKGKFAQADAVSSGLLMLVNGCLAAAASFLIGWGLDQLVVSE</sequence>